<sequence>MAEQRELLSSSTGRKNTGAEMEDLTDSDMAAAQQLMQLSEGSGDENSCSSGSNKNAPNRNTENKKRKNDDREDIELIIRRQMTSRKIVDRLKRRRSRYRGIAEIYQVTKPIDLINRIVCEWQI</sequence>
<proteinExistence type="predicted"/>
<gene>
    <name evidence="2" type="ORF">Nepgr_026357</name>
</gene>
<feature type="compositionally biased region" description="Basic and acidic residues" evidence="1">
    <location>
        <begin position="61"/>
        <end position="73"/>
    </location>
</feature>
<feature type="compositionally biased region" description="Polar residues" evidence="1">
    <location>
        <begin position="34"/>
        <end position="60"/>
    </location>
</feature>
<dbReference type="PANTHER" id="PTHR35167:SF3">
    <property type="entry name" value="OS05G0216466 PROTEIN"/>
    <property type="match status" value="1"/>
</dbReference>
<reference evidence="2" key="1">
    <citation type="submission" date="2023-05" db="EMBL/GenBank/DDBJ databases">
        <title>Nepenthes gracilis genome sequencing.</title>
        <authorList>
            <person name="Fukushima K."/>
        </authorList>
    </citation>
    <scope>NUCLEOTIDE SEQUENCE</scope>
    <source>
        <strain evidence="2">SING2019-196</strain>
    </source>
</reference>
<name>A0AAD3T8W8_NEPGR</name>
<keyword evidence="3" id="KW-1185">Reference proteome</keyword>
<evidence type="ECO:0000313" key="2">
    <source>
        <dbReference type="EMBL" id="GMH24514.1"/>
    </source>
</evidence>
<organism evidence="2 3">
    <name type="scientific">Nepenthes gracilis</name>
    <name type="common">Slender pitcher plant</name>
    <dbReference type="NCBI Taxonomy" id="150966"/>
    <lineage>
        <taxon>Eukaryota</taxon>
        <taxon>Viridiplantae</taxon>
        <taxon>Streptophyta</taxon>
        <taxon>Embryophyta</taxon>
        <taxon>Tracheophyta</taxon>
        <taxon>Spermatophyta</taxon>
        <taxon>Magnoliopsida</taxon>
        <taxon>eudicotyledons</taxon>
        <taxon>Gunneridae</taxon>
        <taxon>Pentapetalae</taxon>
        <taxon>Caryophyllales</taxon>
        <taxon>Nepenthaceae</taxon>
        <taxon>Nepenthes</taxon>
    </lineage>
</organism>
<dbReference type="AlphaFoldDB" id="A0AAD3T8W8"/>
<comment type="caution">
    <text evidence="2">The sequence shown here is derived from an EMBL/GenBank/DDBJ whole genome shotgun (WGS) entry which is preliminary data.</text>
</comment>
<evidence type="ECO:0000256" key="1">
    <source>
        <dbReference type="SAM" id="MobiDB-lite"/>
    </source>
</evidence>
<protein>
    <submittedName>
        <fullName evidence="2">Uncharacterized protein</fullName>
    </submittedName>
</protein>
<feature type="region of interest" description="Disordered" evidence="1">
    <location>
        <begin position="1"/>
        <end position="73"/>
    </location>
</feature>
<dbReference type="Proteomes" id="UP001279734">
    <property type="component" value="Unassembled WGS sequence"/>
</dbReference>
<dbReference type="PANTHER" id="PTHR35167">
    <property type="entry name" value="OS05G0216466 PROTEIN"/>
    <property type="match status" value="1"/>
</dbReference>
<dbReference type="EMBL" id="BSYO01000028">
    <property type="protein sequence ID" value="GMH24514.1"/>
    <property type="molecule type" value="Genomic_DNA"/>
</dbReference>
<evidence type="ECO:0000313" key="3">
    <source>
        <dbReference type="Proteomes" id="UP001279734"/>
    </source>
</evidence>
<accession>A0AAD3T8W8</accession>